<name>A0ABU3V3N4_9ACTN</name>
<accession>A0ABU3V3N4</accession>
<feature type="domain" description="Transposase IS4-like" evidence="1">
    <location>
        <begin position="136"/>
        <end position="361"/>
    </location>
</feature>
<protein>
    <submittedName>
        <fullName evidence="3">ISAs1 family transposase</fullName>
    </submittedName>
</protein>
<dbReference type="InterPro" id="IPR051698">
    <property type="entry name" value="Transposase_11-like"/>
</dbReference>
<dbReference type="PANTHER" id="PTHR30298:SF0">
    <property type="entry name" value="PROTEIN YBFL-RELATED"/>
    <property type="match status" value="1"/>
</dbReference>
<feature type="domain" description="H repeat-associated protein N-terminal" evidence="2">
    <location>
        <begin position="32"/>
        <end position="122"/>
    </location>
</feature>
<dbReference type="EMBL" id="JARAKF010000002">
    <property type="protein sequence ID" value="MDU9000801.1"/>
    <property type="molecule type" value="Genomic_DNA"/>
</dbReference>
<sequence length="393" mass="42689">MPADASSLIPTALDQLRENPQVRPEEVPGLLERLVEVPDPRGVRHHMAVVLALTACAVLAGATSLLAVSEWIADAPAHVLEQVGAHPDPLLPRRVLPAEATVRRLLTRIDGDALDRAVGRWLADRRPKMTGTAALRGLAVDGKSLRGAAKANGRKIHLLAALERTTGLVLAQLDVGEKTNEITCFQPLPDTVAALAGTVVTSDAMHTQREHADYLLDRGAHYIVIVKGNQKKLRHQLKSLPWKDIPLQGRARGTGHGRSEIRRIKAATVNSLLFPGARQAVQIKRRRTDRKTGRTTVQTVYAVTSVTAKQVTAAQLAQLVRDHWKIEALHHVRDTTFAEDASQLRTGNAPRAMATWRNLAIGALRTAGVKNIAAGLRRNARDPHFPPALLSLG</sequence>
<proteinExistence type="predicted"/>
<gene>
    <name evidence="3" type="ORF">PU648_52645</name>
</gene>
<evidence type="ECO:0000313" key="4">
    <source>
        <dbReference type="Proteomes" id="UP001257627"/>
    </source>
</evidence>
<evidence type="ECO:0000259" key="2">
    <source>
        <dbReference type="Pfam" id="PF13808"/>
    </source>
</evidence>
<dbReference type="InterPro" id="IPR012337">
    <property type="entry name" value="RNaseH-like_sf"/>
</dbReference>
<dbReference type="InterPro" id="IPR002559">
    <property type="entry name" value="Transposase_11"/>
</dbReference>
<dbReference type="Proteomes" id="UP001257627">
    <property type="component" value="Unassembled WGS sequence"/>
</dbReference>
<keyword evidence="4" id="KW-1185">Reference proteome</keyword>
<dbReference type="InterPro" id="IPR047647">
    <property type="entry name" value="ISAs1_transpos"/>
</dbReference>
<evidence type="ECO:0000259" key="1">
    <source>
        <dbReference type="Pfam" id="PF01609"/>
    </source>
</evidence>
<evidence type="ECO:0000313" key="3">
    <source>
        <dbReference type="EMBL" id="MDU9000801.1"/>
    </source>
</evidence>
<dbReference type="PANTHER" id="PTHR30298">
    <property type="entry name" value="H REPEAT-ASSOCIATED PREDICTED TRANSPOSASE"/>
    <property type="match status" value="1"/>
</dbReference>
<dbReference type="SUPFAM" id="SSF53098">
    <property type="entry name" value="Ribonuclease H-like"/>
    <property type="match status" value="1"/>
</dbReference>
<reference evidence="3 4" key="1">
    <citation type="submission" date="2023-02" db="EMBL/GenBank/DDBJ databases">
        <authorList>
            <person name="Maleckis M."/>
        </authorList>
    </citation>
    <scope>NUCLEOTIDE SEQUENCE [LARGE SCALE GENOMIC DNA]</scope>
    <source>
        <strain evidence="3 4">P8-A2</strain>
    </source>
</reference>
<dbReference type="InterPro" id="IPR032806">
    <property type="entry name" value="YbfD_N"/>
</dbReference>
<organism evidence="3 4">
    <name type="scientific">Streptomyces mirabilis</name>
    <dbReference type="NCBI Taxonomy" id="68239"/>
    <lineage>
        <taxon>Bacteria</taxon>
        <taxon>Bacillati</taxon>
        <taxon>Actinomycetota</taxon>
        <taxon>Actinomycetes</taxon>
        <taxon>Kitasatosporales</taxon>
        <taxon>Streptomycetaceae</taxon>
        <taxon>Streptomyces</taxon>
    </lineage>
</organism>
<dbReference type="NCBIfam" id="NF033564">
    <property type="entry name" value="transpos_ISAs1"/>
    <property type="match status" value="1"/>
</dbReference>
<comment type="caution">
    <text evidence="3">The sequence shown here is derived from an EMBL/GenBank/DDBJ whole genome shotgun (WGS) entry which is preliminary data.</text>
</comment>
<dbReference type="Pfam" id="PF01609">
    <property type="entry name" value="DDE_Tnp_1"/>
    <property type="match status" value="1"/>
</dbReference>
<dbReference type="Pfam" id="PF13808">
    <property type="entry name" value="DDE_Tnp_1_assoc"/>
    <property type="match status" value="1"/>
</dbReference>